<dbReference type="PANTHER" id="PTHR10139">
    <property type="entry name" value="DOUBLE-STRAND BREAK REPAIR PROTEIN MRE11"/>
    <property type="match status" value="1"/>
</dbReference>
<evidence type="ECO:0000256" key="2">
    <source>
        <dbReference type="ARBA" id="ARBA00004123"/>
    </source>
</evidence>
<dbReference type="InterPro" id="IPR041796">
    <property type="entry name" value="Mre11_N"/>
</dbReference>
<feature type="region of interest" description="Disordered" evidence="19">
    <location>
        <begin position="509"/>
        <end position="690"/>
    </location>
</feature>
<reference evidence="21" key="1">
    <citation type="journal article" date="2023" name="Mol. Biol. Evol.">
        <title>Third-Generation Sequencing Reveals the Adaptive Role of the Epigenome in Three Deep-Sea Polychaetes.</title>
        <authorList>
            <person name="Perez M."/>
            <person name="Aroh O."/>
            <person name="Sun Y."/>
            <person name="Lan Y."/>
            <person name="Juniper S.K."/>
            <person name="Young C.R."/>
            <person name="Angers B."/>
            <person name="Qian P.Y."/>
        </authorList>
    </citation>
    <scope>NUCLEOTIDE SEQUENCE</scope>
    <source>
        <strain evidence="21">P08H-3</strain>
    </source>
</reference>
<feature type="active site" description="Proton donor" evidence="17">
    <location>
        <position position="132"/>
    </location>
</feature>
<keyword evidence="9 16" id="KW-0227">DNA damage</keyword>
<evidence type="ECO:0000256" key="10">
    <source>
        <dbReference type="ARBA" id="ARBA00022801"/>
    </source>
</evidence>
<name>A0AAD9JHE1_9ANNE</name>
<feature type="compositionally biased region" description="Acidic residues" evidence="19">
    <location>
        <begin position="536"/>
        <end position="551"/>
    </location>
</feature>
<evidence type="ECO:0000256" key="16">
    <source>
        <dbReference type="PIRNR" id="PIRNR000882"/>
    </source>
</evidence>
<dbReference type="GO" id="GO:0035861">
    <property type="term" value="C:site of double-strand break"/>
    <property type="evidence" value="ECO:0007669"/>
    <property type="project" value="TreeGrafter"/>
</dbReference>
<evidence type="ECO:0000256" key="12">
    <source>
        <dbReference type="ARBA" id="ARBA00023204"/>
    </source>
</evidence>
<dbReference type="InterPro" id="IPR038487">
    <property type="entry name" value="Mre11_capping_dom"/>
</dbReference>
<evidence type="ECO:0000313" key="22">
    <source>
        <dbReference type="Proteomes" id="UP001208570"/>
    </source>
</evidence>
<dbReference type="Pfam" id="PF04152">
    <property type="entry name" value="Mre11_DNA_bind"/>
    <property type="match status" value="1"/>
</dbReference>
<dbReference type="PIRSF" id="PIRSF000882">
    <property type="entry name" value="DSB_repair_MRE11"/>
    <property type="match status" value="1"/>
</dbReference>
<keyword evidence="6 16" id="KW-0540">Nuclease</keyword>
<evidence type="ECO:0000256" key="13">
    <source>
        <dbReference type="ARBA" id="ARBA00023211"/>
    </source>
</evidence>
<comment type="similarity">
    <text evidence="4 16 18">Belongs to the MRE11/RAD32 family.</text>
</comment>
<comment type="cofactor">
    <cofactor evidence="1 16">
        <name>Mn(2+)</name>
        <dbReference type="ChEBI" id="CHEBI:29035"/>
    </cofactor>
</comment>
<keyword evidence="5" id="KW-0158">Chromosome</keyword>
<gene>
    <name evidence="21" type="ORF">LSH36_321g05041</name>
</gene>
<evidence type="ECO:0000256" key="15">
    <source>
        <dbReference type="ARBA" id="ARBA00023254"/>
    </source>
</evidence>
<keyword evidence="12 16" id="KW-0234">DNA repair</keyword>
<feature type="domain" description="Mre11 DNA-binding" evidence="20">
    <location>
        <begin position="297"/>
        <end position="465"/>
    </location>
</feature>
<keyword evidence="7" id="KW-0479">Metal-binding</keyword>
<dbReference type="GO" id="GO:0007095">
    <property type="term" value="P:mitotic G2 DNA damage checkpoint signaling"/>
    <property type="evidence" value="ECO:0007669"/>
    <property type="project" value="TreeGrafter"/>
</dbReference>
<evidence type="ECO:0000256" key="19">
    <source>
        <dbReference type="SAM" id="MobiDB-lite"/>
    </source>
</evidence>
<dbReference type="GO" id="GO:0008296">
    <property type="term" value="F:3'-5'-DNA exonuclease activity"/>
    <property type="evidence" value="ECO:0007669"/>
    <property type="project" value="InterPro"/>
</dbReference>
<evidence type="ECO:0000256" key="8">
    <source>
        <dbReference type="ARBA" id="ARBA00022759"/>
    </source>
</evidence>
<dbReference type="GO" id="GO:0000723">
    <property type="term" value="P:telomere maintenance"/>
    <property type="evidence" value="ECO:0007669"/>
    <property type="project" value="TreeGrafter"/>
</dbReference>
<dbReference type="Gene3D" id="3.60.21.10">
    <property type="match status" value="1"/>
</dbReference>
<comment type="function">
    <text evidence="16">Core component of the MRN complex, which plays a central role in double-strand break (DSB) repair, DNA recombination, maintenance of telomere integrity and meiosis. The MRN complex is involved in the repair of DNA double-strand breaks (DSBs) via homologous recombination (HR), an error-free mechanism which primarily occurs during S and G2 phases. The complex (1) mediates the end resection of damaged DNA, which generates proper single-stranded DNA, a key initial steps in HR, and is (2) required for the recruitment of other repair factors and efficient activation of ATM and ATR upon DNA damage. Within the MRN complex, MRE11 possesses both single-strand endonuclease activity and double-strand-specific 3'-5' exonuclease activity. MRE11 first endonucleolytically cleaves the 5' strand at DNA DSB ends to prevent non-homologous end joining (NHEJ) and licence HR. It then generates a single-stranded DNA gap via 3' to 5' exonucleolytic degradation, which is required for single-strand invasion and recombination.</text>
</comment>
<comment type="subcellular location">
    <subcellularLocation>
        <location evidence="3">Chromosome</location>
    </subcellularLocation>
    <subcellularLocation>
        <location evidence="2 16">Nucleus</location>
    </subcellularLocation>
</comment>
<evidence type="ECO:0000313" key="21">
    <source>
        <dbReference type="EMBL" id="KAK2152698.1"/>
    </source>
</evidence>
<dbReference type="GO" id="GO:0000014">
    <property type="term" value="F:single-stranded DNA endodeoxyribonuclease activity"/>
    <property type="evidence" value="ECO:0007669"/>
    <property type="project" value="TreeGrafter"/>
</dbReference>
<feature type="compositionally biased region" description="Basic residues" evidence="19">
    <location>
        <begin position="634"/>
        <end position="643"/>
    </location>
</feature>
<dbReference type="GO" id="GO:0031573">
    <property type="term" value="P:mitotic intra-S DNA damage checkpoint signaling"/>
    <property type="evidence" value="ECO:0007669"/>
    <property type="project" value="TreeGrafter"/>
</dbReference>
<evidence type="ECO:0000256" key="11">
    <source>
        <dbReference type="ARBA" id="ARBA00022839"/>
    </source>
</evidence>
<keyword evidence="13 16" id="KW-0464">Manganese</keyword>
<dbReference type="AlphaFoldDB" id="A0AAD9JHE1"/>
<dbReference type="EMBL" id="JAODUP010000321">
    <property type="protein sequence ID" value="KAK2152698.1"/>
    <property type="molecule type" value="Genomic_DNA"/>
</dbReference>
<dbReference type="InterPro" id="IPR004843">
    <property type="entry name" value="Calcineurin-like_PHP"/>
</dbReference>
<keyword evidence="14 16" id="KW-0539">Nucleus</keyword>
<dbReference type="GO" id="GO:0006303">
    <property type="term" value="P:double-strand break repair via nonhomologous end joining"/>
    <property type="evidence" value="ECO:0007669"/>
    <property type="project" value="TreeGrafter"/>
</dbReference>
<dbReference type="GO" id="GO:0030870">
    <property type="term" value="C:Mre11 complex"/>
    <property type="evidence" value="ECO:0007669"/>
    <property type="project" value="UniProtKB-UniRule"/>
</dbReference>
<dbReference type="Gene3D" id="3.30.110.110">
    <property type="entry name" value="Mre11, capping domain"/>
    <property type="match status" value="1"/>
</dbReference>
<evidence type="ECO:0000256" key="7">
    <source>
        <dbReference type="ARBA" id="ARBA00022723"/>
    </source>
</evidence>
<comment type="caution">
    <text evidence="21">The sequence shown here is derived from an EMBL/GenBank/DDBJ whole genome shotgun (WGS) entry which is preliminary data.</text>
</comment>
<feature type="compositionally biased region" description="Basic residues" evidence="19">
    <location>
        <begin position="681"/>
        <end position="690"/>
    </location>
</feature>
<dbReference type="GO" id="GO:0097552">
    <property type="term" value="P:mitochondrial double-strand break repair via homologous recombination"/>
    <property type="evidence" value="ECO:0007669"/>
    <property type="project" value="TreeGrafter"/>
</dbReference>
<dbReference type="GO" id="GO:0042138">
    <property type="term" value="P:meiotic DNA double-strand break formation"/>
    <property type="evidence" value="ECO:0007669"/>
    <property type="project" value="TreeGrafter"/>
</dbReference>
<evidence type="ECO:0000256" key="4">
    <source>
        <dbReference type="ARBA" id="ARBA00009028"/>
    </source>
</evidence>
<evidence type="ECO:0000256" key="6">
    <source>
        <dbReference type="ARBA" id="ARBA00022722"/>
    </source>
</evidence>
<protein>
    <recommendedName>
        <fullName evidence="16">Double-strand break repair protein</fullName>
    </recommendedName>
</protein>
<dbReference type="SUPFAM" id="SSF56300">
    <property type="entry name" value="Metallo-dependent phosphatases"/>
    <property type="match status" value="1"/>
</dbReference>
<dbReference type="PANTHER" id="PTHR10139:SF1">
    <property type="entry name" value="DOUBLE-STRAND BREAK REPAIR PROTEIN MRE11"/>
    <property type="match status" value="1"/>
</dbReference>
<evidence type="ECO:0000256" key="5">
    <source>
        <dbReference type="ARBA" id="ARBA00022454"/>
    </source>
</evidence>
<dbReference type="Proteomes" id="UP001208570">
    <property type="component" value="Unassembled WGS sequence"/>
</dbReference>
<dbReference type="InterPro" id="IPR003701">
    <property type="entry name" value="Mre11"/>
</dbReference>
<evidence type="ECO:0000256" key="9">
    <source>
        <dbReference type="ARBA" id="ARBA00022763"/>
    </source>
</evidence>
<keyword evidence="15 16" id="KW-0469">Meiosis</keyword>
<proteinExistence type="inferred from homology"/>
<evidence type="ECO:0000256" key="17">
    <source>
        <dbReference type="PIRSR" id="PIRSR000882-1"/>
    </source>
</evidence>
<dbReference type="CDD" id="cd00840">
    <property type="entry name" value="MPP_Mre11_N"/>
    <property type="match status" value="1"/>
</dbReference>
<sequence length="690" mass="78916">MERKEKSSQDESPDTIKILVATDIHLGYMEKDPIRGNDSLTTFEEILRLAKQNNVDLILLGGDLFHDNKPSRKTIHGAMTLLRKFCMGDKPVEIEFISDQSVNFGHTPFPCVNYEDPNLNISIPVFSIHGNHDDPTGLGTLCSLDLLSASGLLNYFGKYSSLEKIEISPLLMQKGKTKLALYGLGAIKDERLHHMFRNKNITMLRPRENKDDWVNVFVIHQNRSKHGETNYIPEQFLDDFLDLVIWGHEHECRITPTSNGVNKFLVSQPGSSIATSLSEGETKDKHVGLLLIHGTEWKIKRLKLETVRQFKMQDIVLADTSLNPQDADIAKKAEAFCLEKVESLLREAGNERTGNVSQPDKPLIRIRVDYSDGFEPFNKHRFSQHFVDTVANPKDMVFFHRRRELHLESKPGMKFEFSEQYCDKMDLALNSTSVEDMVKMFISKDKAYQLILLTEKGLGEAVKEFVDKDEKDAIEEIVKYQIKKAKEYLCKRNVTDDITEEILKFRDERKSKDQEEDLEISKVLSQKPKRARKDDFAEDDMMASDDDDDESSSVSANGHHTRTGEGSKLGRGTGRSSRGGRRSNKDRQNTTDIREFTKSSKKKRSTFGHNDDDEEEEVTIESDDEDLNLQKTRSSLKKPKVTQRKIAASPARSHSHNTKKGIMWQSDDDDDGDDDTFNPTKKFRSFKTFH</sequence>
<dbReference type="InterPro" id="IPR029052">
    <property type="entry name" value="Metallo-depent_PP-like"/>
</dbReference>
<dbReference type="GO" id="GO:0030145">
    <property type="term" value="F:manganese ion binding"/>
    <property type="evidence" value="ECO:0007669"/>
    <property type="project" value="UniProtKB-UniRule"/>
</dbReference>
<keyword evidence="22" id="KW-1185">Reference proteome</keyword>
<keyword evidence="11 16" id="KW-0269">Exonuclease</keyword>
<dbReference type="NCBIfam" id="TIGR00583">
    <property type="entry name" value="mre11"/>
    <property type="match status" value="1"/>
</dbReference>
<evidence type="ECO:0000259" key="20">
    <source>
        <dbReference type="SMART" id="SM01347"/>
    </source>
</evidence>
<dbReference type="GO" id="GO:0000724">
    <property type="term" value="P:double-strand break repair via homologous recombination"/>
    <property type="evidence" value="ECO:0007669"/>
    <property type="project" value="TreeGrafter"/>
</dbReference>
<feature type="compositionally biased region" description="Basic and acidic residues" evidence="19">
    <location>
        <begin position="583"/>
        <end position="598"/>
    </location>
</feature>
<dbReference type="SMART" id="SM01347">
    <property type="entry name" value="Mre11_DNA_bind"/>
    <property type="match status" value="1"/>
</dbReference>
<evidence type="ECO:0000256" key="1">
    <source>
        <dbReference type="ARBA" id="ARBA00001936"/>
    </source>
</evidence>
<feature type="compositionally biased region" description="Acidic residues" evidence="19">
    <location>
        <begin position="611"/>
        <end position="627"/>
    </location>
</feature>
<dbReference type="FunFam" id="3.60.21.10:FF:000011">
    <property type="entry name" value="Double-strand break repair protein"/>
    <property type="match status" value="1"/>
</dbReference>
<feature type="compositionally biased region" description="Acidic residues" evidence="19">
    <location>
        <begin position="666"/>
        <end position="676"/>
    </location>
</feature>
<evidence type="ECO:0000256" key="3">
    <source>
        <dbReference type="ARBA" id="ARBA00004286"/>
    </source>
</evidence>
<accession>A0AAD9JHE1</accession>
<dbReference type="InterPro" id="IPR007281">
    <property type="entry name" value="Mre11_DNA-bd"/>
</dbReference>
<dbReference type="Pfam" id="PF00149">
    <property type="entry name" value="Metallophos"/>
    <property type="match status" value="1"/>
</dbReference>
<evidence type="ECO:0000256" key="18">
    <source>
        <dbReference type="RuleBase" id="RU003447"/>
    </source>
</evidence>
<keyword evidence="8 16" id="KW-0255">Endonuclease</keyword>
<evidence type="ECO:0000256" key="14">
    <source>
        <dbReference type="ARBA" id="ARBA00023242"/>
    </source>
</evidence>
<organism evidence="21 22">
    <name type="scientific">Paralvinella palmiformis</name>
    <dbReference type="NCBI Taxonomy" id="53620"/>
    <lineage>
        <taxon>Eukaryota</taxon>
        <taxon>Metazoa</taxon>
        <taxon>Spiralia</taxon>
        <taxon>Lophotrochozoa</taxon>
        <taxon>Annelida</taxon>
        <taxon>Polychaeta</taxon>
        <taxon>Sedentaria</taxon>
        <taxon>Canalipalpata</taxon>
        <taxon>Terebellida</taxon>
        <taxon>Terebelliformia</taxon>
        <taxon>Alvinellidae</taxon>
        <taxon>Paralvinella</taxon>
    </lineage>
</organism>
<keyword evidence="10 16" id="KW-0378">Hydrolase</keyword>